<evidence type="ECO:0000256" key="3">
    <source>
        <dbReference type="ARBA" id="ARBA00023163"/>
    </source>
</evidence>
<feature type="domain" description="HTH luxR-type" evidence="4">
    <location>
        <begin position="757"/>
        <end position="822"/>
    </location>
</feature>
<protein>
    <submittedName>
        <fullName evidence="5">DNA-binding NarL/FixJ family response regulator</fullName>
    </submittedName>
</protein>
<organism evidence="5 6">
    <name type="scientific">Leifsonia shinshuensis</name>
    <dbReference type="NCBI Taxonomy" id="150026"/>
    <lineage>
        <taxon>Bacteria</taxon>
        <taxon>Bacillati</taxon>
        <taxon>Actinomycetota</taxon>
        <taxon>Actinomycetes</taxon>
        <taxon>Micrococcales</taxon>
        <taxon>Microbacteriaceae</taxon>
        <taxon>Leifsonia</taxon>
    </lineage>
</organism>
<dbReference type="SMART" id="SM00421">
    <property type="entry name" value="HTH_LUXR"/>
    <property type="match status" value="1"/>
</dbReference>
<sequence>MTDLRPAAAPLAGREHTLALVRELLFSGGADVDVVGAPLSGRSSVADAVAASAADAHRTVLRIGGVRGLRATPLAALHAAGFGVSAAPERRGASPLQLAIDALTGAVGAGPATIVADDADLLDDASLGAIDAVRRVTAASVLRTRSRPDPDASAPYVVELAPLDYEELRSVVTERLGSPVDATAMSRVFALTGGNVGLALALTDVAVLEGRLVLRAGAWCAAKALWSPALRGVVAARLDDLTPSERAALATIASAGVGDVSSARGLVEPAAIDGLRAAGVLRVLPHGDRRIIVLDPPLLAESFREEAGRRHEEAVASTRVPDPVFAQLVHAAAEARHEAAGARWKHERSGGTSLALAQALLARLGTDPGAADELDDLLAASAGLRDDPVAAAELAVLHARRSLAAGDGHAEVVAALRDRVTELGPHARIADAAAVLLAVELGAAPVGGDGPRDDPDLPHPVRARLLEACQAQALRSGRFVDAAGHFHELRRLPGAPVPASAEAAHAYALLGAGRHAEAVAWATRGAAAAHDRLDAGALRAHSVALGLCHLLADDDAAAAEALATASTLGSPAIPGAAVQVGLGVLGAVAAVRRGDTARAERIRDELAAARAARPDAAAASAAEPTPAARWGVRWIDAQLTAGRGRPDEAAGMLRELATDLTASGELALAALALLTALEQAPDAEGVDEAHRLLARQQSELHDAHLAFLLARAAPDRAQLPAVAARLAASGRTRHAAALVASGRPGTTESPATTEGGFFSTPIALTEREREIVRLVAGGLSNPQIAARLVLSVRTVESHVSRVMRKTSAGSRGELAAVAGRLAS</sequence>
<dbReference type="Gene3D" id="1.10.10.10">
    <property type="entry name" value="Winged helix-like DNA-binding domain superfamily/Winged helix DNA-binding domain"/>
    <property type="match status" value="1"/>
</dbReference>
<dbReference type="EMBL" id="JACCFL010000001">
    <property type="protein sequence ID" value="NYJ23153.1"/>
    <property type="molecule type" value="Genomic_DNA"/>
</dbReference>
<accession>A0A853CTA2</accession>
<dbReference type="Pfam" id="PF00196">
    <property type="entry name" value="GerE"/>
    <property type="match status" value="1"/>
</dbReference>
<dbReference type="PANTHER" id="PTHR44688:SF16">
    <property type="entry name" value="DNA-BINDING TRANSCRIPTIONAL ACTIVATOR DEVR_DOSR"/>
    <property type="match status" value="1"/>
</dbReference>
<keyword evidence="2 5" id="KW-0238">DNA-binding</keyword>
<gene>
    <name evidence="5" type="ORF">HNR13_001440</name>
</gene>
<evidence type="ECO:0000313" key="5">
    <source>
        <dbReference type="EMBL" id="NYJ23153.1"/>
    </source>
</evidence>
<keyword evidence="3" id="KW-0804">Transcription</keyword>
<evidence type="ECO:0000313" key="6">
    <source>
        <dbReference type="Proteomes" id="UP000578352"/>
    </source>
</evidence>
<dbReference type="PRINTS" id="PR00038">
    <property type="entry name" value="HTHLUXR"/>
</dbReference>
<dbReference type="GO" id="GO:0006355">
    <property type="term" value="P:regulation of DNA-templated transcription"/>
    <property type="evidence" value="ECO:0007669"/>
    <property type="project" value="InterPro"/>
</dbReference>
<evidence type="ECO:0000256" key="2">
    <source>
        <dbReference type="ARBA" id="ARBA00023125"/>
    </source>
</evidence>
<evidence type="ECO:0000256" key="1">
    <source>
        <dbReference type="ARBA" id="ARBA00023015"/>
    </source>
</evidence>
<dbReference type="Proteomes" id="UP000578352">
    <property type="component" value="Unassembled WGS sequence"/>
</dbReference>
<dbReference type="PANTHER" id="PTHR44688">
    <property type="entry name" value="DNA-BINDING TRANSCRIPTIONAL ACTIVATOR DEVR_DOSR"/>
    <property type="match status" value="1"/>
</dbReference>
<dbReference type="SUPFAM" id="SSF46894">
    <property type="entry name" value="C-terminal effector domain of the bipartite response regulators"/>
    <property type="match status" value="1"/>
</dbReference>
<dbReference type="InterPro" id="IPR036388">
    <property type="entry name" value="WH-like_DNA-bd_sf"/>
</dbReference>
<dbReference type="InterPro" id="IPR016032">
    <property type="entry name" value="Sig_transdc_resp-reg_C-effctor"/>
</dbReference>
<dbReference type="InterPro" id="IPR000792">
    <property type="entry name" value="Tscrpt_reg_LuxR_C"/>
</dbReference>
<reference evidence="5 6" key="1">
    <citation type="submission" date="2020-07" db="EMBL/GenBank/DDBJ databases">
        <title>Sequencing the genomes of 1000 actinobacteria strains.</title>
        <authorList>
            <person name="Klenk H.-P."/>
        </authorList>
    </citation>
    <scope>NUCLEOTIDE SEQUENCE [LARGE SCALE GENOMIC DNA]</scope>
    <source>
        <strain evidence="5 6">DSM 15165</strain>
    </source>
</reference>
<proteinExistence type="predicted"/>
<dbReference type="GO" id="GO:0003677">
    <property type="term" value="F:DNA binding"/>
    <property type="evidence" value="ECO:0007669"/>
    <property type="project" value="UniProtKB-KW"/>
</dbReference>
<dbReference type="RefSeq" id="WP_179605106.1">
    <property type="nucleotide sequence ID" value="NZ_BAABEH010000001.1"/>
</dbReference>
<dbReference type="CDD" id="cd06170">
    <property type="entry name" value="LuxR_C_like"/>
    <property type="match status" value="1"/>
</dbReference>
<evidence type="ECO:0000259" key="4">
    <source>
        <dbReference type="PROSITE" id="PS50043"/>
    </source>
</evidence>
<dbReference type="PROSITE" id="PS50043">
    <property type="entry name" value="HTH_LUXR_2"/>
    <property type="match status" value="1"/>
</dbReference>
<keyword evidence="1" id="KW-0805">Transcription regulation</keyword>
<name>A0A853CTA2_9MICO</name>
<comment type="caution">
    <text evidence="5">The sequence shown here is derived from an EMBL/GenBank/DDBJ whole genome shotgun (WGS) entry which is preliminary data.</text>
</comment>
<dbReference type="AlphaFoldDB" id="A0A853CTA2"/>
<dbReference type="PROSITE" id="PS00622">
    <property type="entry name" value="HTH_LUXR_1"/>
    <property type="match status" value="1"/>
</dbReference>